<keyword evidence="4" id="KW-1185">Reference proteome</keyword>
<dbReference type="NCBIfam" id="TIGR00426">
    <property type="entry name" value="competence protein ComEA helix-hairpin-helix repeat region"/>
    <property type="match status" value="1"/>
</dbReference>
<dbReference type="InterPro" id="IPR051675">
    <property type="entry name" value="Endo/Exo/Phosphatase_dom_1"/>
</dbReference>
<feature type="domain" description="Helix-hairpin-helix DNA-binding motif class 1" evidence="2">
    <location>
        <begin position="216"/>
        <end position="235"/>
    </location>
</feature>
<dbReference type="Pfam" id="PF12836">
    <property type="entry name" value="HHH_3"/>
    <property type="match status" value="1"/>
</dbReference>
<evidence type="ECO:0000259" key="2">
    <source>
        <dbReference type="SMART" id="SM00278"/>
    </source>
</evidence>
<dbReference type="GO" id="GO:0015627">
    <property type="term" value="C:type II protein secretion system complex"/>
    <property type="evidence" value="ECO:0007669"/>
    <property type="project" value="TreeGrafter"/>
</dbReference>
<feature type="compositionally biased region" description="Low complexity" evidence="1">
    <location>
        <begin position="86"/>
        <end position="96"/>
    </location>
</feature>
<dbReference type="KEGG" id="ahb:bsdtb5_30470"/>
<dbReference type="Gene3D" id="1.10.150.280">
    <property type="entry name" value="AF1531-like domain"/>
    <property type="match status" value="1"/>
</dbReference>
<dbReference type="Proteomes" id="UP000595897">
    <property type="component" value="Chromosome"/>
</dbReference>
<dbReference type="GO" id="GO:0003677">
    <property type="term" value="F:DNA binding"/>
    <property type="evidence" value="ECO:0007669"/>
    <property type="project" value="InterPro"/>
</dbReference>
<feature type="region of interest" description="Disordered" evidence="1">
    <location>
        <begin position="49"/>
        <end position="99"/>
    </location>
</feature>
<organism evidence="3 4">
    <name type="scientific">Anaeromicropila herbilytica</name>
    <dbReference type="NCBI Taxonomy" id="2785025"/>
    <lineage>
        <taxon>Bacteria</taxon>
        <taxon>Bacillati</taxon>
        <taxon>Bacillota</taxon>
        <taxon>Clostridia</taxon>
        <taxon>Lachnospirales</taxon>
        <taxon>Lachnospiraceae</taxon>
        <taxon>Anaeromicropila</taxon>
    </lineage>
</organism>
<dbReference type="SMART" id="SM00278">
    <property type="entry name" value="HhH1"/>
    <property type="match status" value="2"/>
</dbReference>
<evidence type="ECO:0000313" key="4">
    <source>
        <dbReference type="Proteomes" id="UP000595897"/>
    </source>
</evidence>
<name>A0A7R7EMY1_9FIRM</name>
<dbReference type="InterPro" id="IPR019554">
    <property type="entry name" value="Soluble_ligand-bd"/>
</dbReference>
<feature type="domain" description="Helix-hairpin-helix DNA-binding motif class 1" evidence="2">
    <location>
        <begin position="246"/>
        <end position="265"/>
    </location>
</feature>
<feature type="region of interest" description="Disordered" evidence="1">
    <location>
        <begin position="169"/>
        <end position="206"/>
    </location>
</feature>
<gene>
    <name evidence="3" type="ORF">bsdtb5_30470</name>
</gene>
<dbReference type="GO" id="GO:0015628">
    <property type="term" value="P:protein secretion by the type II secretion system"/>
    <property type="evidence" value="ECO:0007669"/>
    <property type="project" value="TreeGrafter"/>
</dbReference>
<dbReference type="SUPFAM" id="SSF47781">
    <property type="entry name" value="RuvA domain 2-like"/>
    <property type="match status" value="1"/>
</dbReference>
<feature type="compositionally biased region" description="Low complexity" evidence="1">
    <location>
        <begin position="182"/>
        <end position="198"/>
    </location>
</feature>
<evidence type="ECO:0000256" key="1">
    <source>
        <dbReference type="SAM" id="MobiDB-lite"/>
    </source>
</evidence>
<dbReference type="InterPro" id="IPR003583">
    <property type="entry name" value="Hlx-hairpin-Hlx_DNA-bd_motif"/>
</dbReference>
<accession>A0A7R7EMY1</accession>
<dbReference type="EMBL" id="AP024169">
    <property type="protein sequence ID" value="BCN31752.1"/>
    <property type="molecule type" value="Genomic_DNA"/>
</dbReference>
<dbReference type="SUPFAM" id="SSF142984">
    <property type="entry name" value="Nqo1 middle domain-like"/>
    <property type="match status" value="1"/>
</dbReference>
<dbReference type="Pfam" id="PF10531">
    <property type="entry name" value="SLBB"/>
    <property type="match status" value="1"/>
</dbReference>
<feature type="compositionally biased region" description="Polar residues" evidence="1">
    <location>
        <begin position="169"/>
        <end position="181"/>
    </location>
</feature>
<dbReference type="InterPro" id="IPR010994">
    <property type="entry name" value="RuvA_2-like"/>
</dbReference>
<dbReference type="AlphaFoldDB" id="A0A7R7EMY1"/>
<protein>
    <recommendedName>
        <fullName evidence="2">Helix-hairpin-helix DNA-binding motif class 1 domain-containing protein</fullName>
    </recommendedName>
</protein>
<proteinExistence type="predicted"/>
<feature type="compositionally biased region" description="Polar residues" evidence="1">
    <location>
        <begin position="50"/>
        <end position="67"/>
    </location>
</feature>
<dbReference type="Gene3D" id="3.10.560.10">
    <property type="entry name" value="Outer membrane lipoprotein wza domain like"/>
    <property type="match status" value="1"/>
</dbReference>
<evidence type="ECO:0000313" key="3">
    <source>
        <dbReference type="EMBL" id="BCN31752.1"/>
    </source>
</evidence>
<sequence length="268" mass="28836">MKNKKVLIIIISSILIVAAGIVYSLEAKKDSSNQVTLIGNLNKNEEVDQISANSKQLPQNSITNQIEDTNESDESKDTLDQKGYNDSGKSTDSSSSSDKKDALNYIHICGQVKNPGVYKVESGARAIDVIELAGGLTGKASGDSVNQAELVTDGEKIYIPSKEEVKNSLQYADNSASQSDKNSITSNSNAIDNSNDNSKGANPSSKLVNINSATKEELLDLPGIGESKANNIIKYREENGAFRSIEDIKNITGIKDGVFNKIKDFITI</sequence>
<dbReference type="InterPro" id="IPR004509">
    <property type="entry name" value="Competence_ComEA_HhH"/>
</dbReference>
<reference evidence="3 4" key="1">
    <citation type="submission" date="2020-11" db="EMBL/GenBank/DDBJ databases">
        <title>Draft genome sequencing of a Lachnospiraceae strain isolated from anoxic soil subjected to BSD treatment.</title>
        <authorList>
            <person name="Uek A."/>
            <person name="Tonouchi A."/>
        </authorList>
    </citation>
    <scope>NUCLEOTIDE SEQUENCE [LARGE SCALE GENOMIC DNA]</scope>
    <source>
        <strain evidence="3 4">TB5</strain>
    </source>
</reference>
<dbReference type="GO" id="GO:0006281">
    <property type="term" value="P:DNA repair"/>
    <property type="evidence" value="ECO:0007669"/>
    <property type="project" value="InterPro"/>
</dbReference>
<dbReference type="RefSeq" id="WP_271712848.1">
    <property type="nucleotide sequence ID" value="NZ_AP024169.1"/>
</dbReference>
<dbReference type="PANTHER" id="PTHR21180:SF32">
    <property type="entry name" value="ENDONUCLEASE_EXONUCLEASE_PHOSPHATASE FAMILY DOMAIN-CONTAINING PROTEIN 1"/>
    <property type="match status" value="1"/>
</dbReference>
<dbReference type="PANTHER" id="PTHR21180">
    <property type="entry name" value="ENDONUCLEASE/EXONUCLEASE/PHOSPHATASE FAMILY DOMAIN-CONTAINING PROTEIN 1"/>
    <property type="match status" value="1"/>
</dbReference>